<dbReference type="EMBL" id="AMXF01000046">
    <property type="protein sequence ID" value="ENO97468.1"/>
    <property type="molecule type" value="Genomic_DNA"/>
</dbReference>
<dbReference type="Gene3D" id="3.30.70.270">
    <property type="match status" value="1"/>
</dbReference>
<dbReference type="PROSITE" id="PS50887">
    <property type="entry name" value="GGDEF"/>
    <property type="match status" value="1"/>
</dbReference>
<dbReference type="OrthoDB" id="9813903at2"/>
<reference evidence="3 4" key="1">
    <citation type="submission" date="2012-09" db="EMBL/GenBank/DDBJ databases">
        <title>Draft Genome Sequences of 6 Strains from Genus Thauera.</title>
        <authorList>
            <person name="Liu B."/>
            <person name="Shapleigh J.P."/>
            <person name="Frostegard A.H."/>
        </authorList>
    </citation>
    <scope>NUCLEOTIDE SEQUENCE [LARGE SCALE GENOMIC DNA]</scope>
    <source>
        <strain evidence="3 4">B4P</strain>
    </source>
</reference>
<dbReference type="InterPro" id="IPR000014">
    <property type="entry name" value="PAS"/>
</dbReference>
<dbReference type="SMART" id="SM00267">
    <property type="entry name" value="GGDEF"/>
    <property type="match status" value="1"/>
</dbReference>
<evidence type="ECO:0000259" key="1">
    <source>
        <dbReference type="PROSITE" id="PS50883"/>
    </source>
</evidence>
<protein>
    <submittedName>
        <fullName evidence="3">PAS/PAC sensor-containing diguanylate cyclase/phosphodiesterase</fullName>
    </submittedName>
</protein>
<dbReference type="InterPro" id="IPR000160">
    <property type="entry name" value="GGDEF_dom"/>
</dbReference>
<dbReference type="InterPro" id="IPR013656">
    <property type="entry name" value="PAS_4"/>
</dbReference>
<dbReference type="InterPro" id="IPR043128">
    <property type="entry name" value="Rev_trsase/Diguanyl_cyclase"/>
</dbReference>
<evidence type="ECO:0000313" key="4">
    <source>
        <dbReference type="Proteomes" id="UP000013047"/>
    </source>
</evidence>
<feature type="domain" description="EAL" evidence="1">
    <location>
        <begin position="345"/>
        <end position="600"/>
    </location>
</feature>
<dbReference type="Pfam" id="PF00563">
    <property type="entry name" value="EAL"/>
    <property type="match status" value="1"/>
</dbReference>
<accession>N6ZT35</accession>
<dbReference type="CDD" id="cd00130">
    <property type="entry name" value="PAS"/>
    <property type="match status" value="1"/>
</dbReference>
<dbReference type="InterPro" id="IPR035919">
    <property type="entry name" value="EAL_sf"/>
</dbReference>
<dbReference type="Proteomes" id="UP000013047">
    <property type="component" value="Unassembled WGS sequence"/>
</dbReference>
<dbReference type="PROSITE" id="PS50883">
    <property type="entry name" value="EAL"/>
    <property type="match status" value="1"/>
</dbReference>
<feature type="domain" description="GGDEF" evidence="2">
    <location>
        <begin position="203"/>
        <end position="336"/>
    </location>
</feature>
<dbReference type="SMART" id="SM00091">
    <property type="entry name" value="PAS"/>
    <property type="match status" value="1"/>
</dbReference>
<dbReference type="InterPro" id="IPR035965">
    <property type="entry name" value="PAS-like_dom_sf"/>
</dbReference>
<dbReference type="InterPro" id="IPR052155">
    <property type="entry name" value="Biofilm_reg_signaling"/>
</dbReference>
<dbReference type="InterPro" id="IPR001633">
    <property type="entry name" value="EAL_dom"/>
</dbReference>
<dbReference type="NCBIfam" id="TIGR00254">
    <property type="entry name" value="GGDEF"/>
    <property type="match status" value="1"/>
</dbReference>
<sequence length="610" mass="65046">MNPSGRLPGLPPSPGPSPAELFVADLSEGAEAGVYLALLELLDEGLLITGDEVVLDANSAACRLLGRDYRDVAGRPLANLFPDGQAFLAARARLLIEGERRGRLDFALPDGGLRTLEFNCAPRLRPGIHAIILSAPAASADDRTGGPDLAAPHPAAGGARTFDDAPSMSMYLTSHDPLTGLANRRMLEARFGDCAVRAAGRHGSIAILRLDLDGFAAVNRSLGESAGDETLRRIARRLAATAGPEALVARERSDSFIVLLPEPDLPGSAEQFADRLLRAVAEPFELGGGPQRITASAGLALYPQDGRNLDTLLRNAKGALEQARRLGGNCCSAFHTRLDGPGFDSSQLERGLRHALQADELTLHFQPLVDARSGRTRAGEALLRWRHPEFGLLPYRQFMNAVGDPRLLADVGDWVLATACHHAADWPPAHDGTRLRLTVNVSVEQLMRGDFAARVAAALRTSGLKADRLELDLDEKVLALDSPTLAATLERIAATGVRLSIDDFGRGLSSIPRLRRFPLAALKLDPELVRGVGRSEDSEAIVEAIGALAGTLGLEIYARGVENRGQQAFLCALDCHLQQGPLFGRPLAAREFAAAIAVATGGGDRIRRNL</sequence>
<dbReference type="Pfam" id="PF08448">
    <property type="entry name" value="PAS_4"/>
    <property type="match status" value="1"/>
</dbReference>
<dbReference type="Gene3D" id="3.20.20.450">
    <property type="entry name" value="EAL domain"/>
    <property type="match status" value="1"/>
</dbReference>
<dbReference type="Gene3D" id="3.30.450.20">
    <property type="entry name" value="PAS domain"/>
    <property type="match status" value="1"/>
</dbReference>
<organism evidence="3 4">
    <name type="scientific">Thauera phenylacetica B4P</name>
    <dbReference type="NCBI Taxonomy" id="1234382"/>
    <lineage>
        <taxon>Bacteria</taxon>
        <taxon>Pseudomonadati</taxon>
        <taxon>Pseudomonadota</taxon>
        <taxon>Betaproteobacteria</taxon>
        <taxon>Rhodocyclales</taxon>
        <taxon>Zoogloeaceae</taxon>
        <taxon>Thauera</taxon>
    </lineage>
</organism>
<dbReference type="CDD" id="cd01949">
    <property type="entry name" value="GGDEF"/>
    <property type="match status" value="1"/>
</dbReference>
<evidence type="ECO:0000259" key="2">
    <source>
        <dbReference type="PROSITE" id="PS50887"/>
    </source>
</evidence>
<dbReference type="PANTHER" id="PTHR44757">
    <property type="entry name" value="DIGUANYLATE CYCLASE DGCP"/>
    <property type="match status" value="1"/>
</dbReference>
<gene>
    <name evidence="3" type="ORF">C667_08715</name>
</gene>
<dbReference type="PANTHER" id="PTHR44757:SF2">
    <property type="entry name" value="BIOFILM ARCHITECTURE MAINTENANCE PROTEIN MBAA"/>
    <property type="match status" value="1"/>
</dbReference>
<dbReference type="SUPFAM" id="SSF141868">
    <property type="entry name" value="EAL domain-like"/>
    <property type="match status" value="1"/>
</dbReference>
<name>N6ZT35_9RHOO</name>
<dbReference type="SUPFAM" id="SSF55073">
    <property type="entry name" value="Nucleotide cyclase"/>
    <property type="match status" value="1"/>
</dbReference>
<dbReference type="SUPFAM" id="SSF55785">
    <property type="entry name" value="PYP-like sensor domain (PAS domain)"/>
    <property type="match status" value="1"/>
</dbReference>
<dbReference type="InterPro" id="IPR029787">
    <property type="entry name" value="Nucleotide_cyclase"/>
</dbReference>
<comment type="caution">
    <text evidence="3">The sequence shown here is derived from an EMBL/GenBank/DDBJ whole genome shotgun (WGS) entry which is preliminary data.</text>
</comment>
<dbReference type="CDD" id="cd01948">
    <property type="entry name" value="EAL"/>
    <property type="match status" value="1"/>
</dbReference>
<dbReference type="RefSeq" id="WP_004360821.1">
    <property type="nucleotide sequence ID" value="NZ_AMXF01000046.1"/>
</dbReference>
<dbReference type="AlphaFoldDB" id="N6ZT35"/>
<dbReference type="SMART" id="SM00052">
    <property type="entry name" value="EAL"/>
    <property type="match status" value="1"/>
</dbReference>
<keyword evidence="4" id="KW-1185">Reference proteome</keyword>
<dbReference type="Pfam" id="PF00990">
    <property type="entry name" value="GGDEF"/>
    <property type="match status" value="1"/>
</dbReference>
<evidence type="ECO:0000313" key="3">
    <source>
        <dbReference type="EMBL" id="ENO97468.1"/>
    </source>
</evidence>
<proteinExistence type="predicted"/>